<evidence type="ECO:0000313" key="7">
    <source>
        <dbReference type="EMBL" id="CDR33917.1"/>
    </source>
</evidence>
<dbReference type="SUPFAM" id="SSF141322">
    <property type="entry name" value="NfeD domain-like"/>
    <property type="match status" value="1"/>
</dbReference>
<reference evidence="7" key="2">
    <citation type="submission" date="2014-09" db="EMBL/GenBank/DDBJ databases">
        <title>Criblamydia sequanensis harbors a mega-plasmid encoding arsenite resistance.</title>
        <authorList>
            <person name="Bertelli C."/>
            <person name="Goesmann A."/>
            <person name="Greub G."/>
        </authorList>
    </citation>
    <scope>NUCLEOTIDE SEQUENCE [LARGE SCALE GENOMIC DNA]</scope>
    <source>
        <strain evidence="7">CRIB-18</strain>
    </source>
</reference>
<comment type="subcellular location">
    <subcellularLocation>
        <location evidence="1">Membrane</location>
        <topology evidence="1">Multi-pass membrane protein</topology>
    </subcellularLocation>
</comment>
<comment type="caution">
    <text evidence="7">The sequence shown here is derived from an EMBL/GenBank/DDBJ whole genome shotgun (WGS) entry which is preliminary data.</text>
</comment>
<evidence type="ECO:0000256" key="1">
    <source>
        <dbReference type="ARBA" id="ARBA00004141"/>
    </source>
</evidence>
<evidence type="ECO:0000313" key="8">
    <source>
        <dbReference type="Proteomes" id="UP000031552"/>
    </source>
</evidence>
<dbReference type="Proteomes" id="UP000031552">
    <property type="component" value="Unassembled WGS sequence"/>
</dbReference>
<evidence type="ECO:0000256" key="3">
    <source>
        <dbReference type="ARBA" id="ARBA00022989"/>
    </source>
</evidence>
<dbReference type="InterPro" id="IPR002810">
    <property type="entry name" value="NfeD-like_C"/>
</dbReference>
<gene>
    <name evidence="7" type="ORF">CSEC_1091</name>
</gene>
<dbReference type="STRING" id="1437425.CSEC_1091"/>
<organism evidence="7 8">
    <name type="scientific">Candidatus Criblamydia sequanensis CRIB-18</name>
    <dbReference type="NCBI Taxonomy" id="1437425"/>
    <lineage>
        <taxon>Bacteria</taxon>
        <taxon>Pseudomonadati</taxon>
        <taxon>Chlamydiota</taxon>
        <taxon>Chlamydiia</taxon>
        <taxon>Parachlamydiales</taxon>
        <taxon>Candidatus Criblamydiaceae</taxon>
        <taxon>Candidatus Criblamydia</taxon>
    </lineage>
</organism>
<dbReference type="PANTHER" id="PTHR33507">
    <property type="entry name" value="INNER MEMBRANE PROTEIN YBBJ"/>
    <property type="match status" value="1"/>
</dbReference>
<dbReference type="Gene3D" id="2.40.50.140">
    <property type="entry name" value="Nucleic acid-binding proteins"/>
    <property type="match status" value="1"/>
</dbReference>
<evidence type="ECO:0000256" key="4">
    <source>
        <dbReference type="ARBA" id="ARBA00023136"/>
    </source>
</evidence>
<evidence type="ECO:0000256" key="5">
    <source>
        <dbReference type="SAM" id="Phobius"/>
    </source>
</evidence>
<reference evidence="7" key="1">
    <citation type="submission" date="2013-12" db="EMBL/GenBank/DDBJ databases">
        <authorList>
            <person name="Linke B."/>
        </authorList>
    </citation>
    <scope>NUCLEOTIDE SEQUENCE [LARGE SCALE GENOMIC DNA]</scope>
    <source>
        <strain evidence="7">CRIB-18</strain>
    </source>
</reference>
<dbReference type="Pfam" id="PF01957">
    <property type="entry name" value="NfeD"/>
    <property type="match status" value="1"/>
</dbReference>
<keyword evidence="2 5" id="KW-0812">Transmembrane</keyword>
<accession>A0A090CYU5</accession>
<feature type="domain" description="NfeD-like C-terminal" evidence="6">
    <location>
        <begin position="99"/>
        <end position="152"/>
    </location>
</feature>
<protein>
    <submittedName>
        <fullName evidence="7">Conserved putative membrane protein</fullName>
    </submittedName>
</protein>
<evidence type="ECO:0000256" key="2">
    <source>
        <dbReference type="ARBA" id="ARBA00022692"/>
    </source>
</evidence>
<feature type="transmembrane region" description="Helical" evidence="5">
    <location>
        <begin position="51"/>
        <end position="71"/>
    </location>
</feature>
<name>A0A090CYU5_9BACT</name>
<evidence type="ECO:0000259" key="6">
    <source>
        <dbReference type="Pfam" id="PF01957"/>
    </source>
</evidence>
<keyword evidence="4 5" id="KW-0472">Membrane</keyword>
<dbReference type="InterPro" id="IPR012340">
    <property type="entry name" value="NA-bd_OB-fold"/>
</dbReference>
<dbReference type="InterPro" id="IPR052165">
    <property type="entry name" value="Membrane_assoc_protease"/>
</dbReference>
<keyword evidence="8" id="KW-1185">Reference proteome</keyword>
<dbReference type="AlphaFoldDB" id="A0A090CYU5"/>
<dbReference type="eggNOG" id="COG1030">
    <property type="taxonomic scope" value="Bacteria"/>
</dbReference>
<proteinExistence type="predicted"/>
<dbReference type="GO" id="GO:0016020">
    <property type="term" value="C:membrane"/>
    <property type="evidence" value="ECO:0007669"/>
    <property type="project" value="UniProtKB-SubCell"/>
</dbReference>
<dbReference type="EMBL" id="CCEJ010000004">
    <property type="protein sequence ID" value="CDR33917.1"/>
    <property type="molecule type" value="Genomic_DNA"/>
</dbReference>
<sequence length="161" mass="17605">MPLMPIVFLVLGLFSIFIEFFLPGGIFAVIGALLVLGSIIAFAALAESLWFSLIFLIFAALSVYIVIKLALSCIRKGFLSTSIYSEDNQEGYVASSWNQSLVGKEGIVLTELRPGGHVRIEKESFTAISKSRFIEKGEEIVVVGGEGETLFVIPKRPEKES</sequence>
<dbReference type="RefSeq" id="WP_053331813.1">
    <property type="nucleotide sequence ID" value="NZ_CCEJ010000004.1"/>
</dbReference>
<dbReference type="PANTHER" id="PTHR33507:SF4">
    <property type="entry name" value="NODULATION COMPETITIVENESS PROTEIN NFED"/>
    <property type="match status" value="1"/>
</dbReference>
<keyword evidence="3 5" id="KW-1133">Transmembrane helix</keyword>
<feature type="transmembrane region" description="Helical" evidence="5">
    <location>
        <begin position="27"/>
        <end position="45"/>
    </location>
</feature>